<dbReference type="EMBL" id="DS268550">
    <property type="protein sequence ID" value="EFO89114.1"/>
    <property type="molecule type" value="Genomic_DNA"/>
</dbReference>
<dbReference type="AlphaFoldDB" id="E3N7R3"/>
<keyword evidence="3" id="KW-0949">S-adenosyl-L-methionine</keyword>
<dbReference type="GO" id="GO:0046976">
    <property type="term" value="F:histone H3K27 methyltransferase activity"/>
    <property type="evidence" value="ECO:0007669"/>
    <property type="project" value="UniProtKB-ARBA"/>
</dbReference>
<feature type="compositionally biased region" description="Acidic residues" evidence="7">
    <location>
        <begin position="305"/>
        <end position="319"/>
    </location>
</feature>
<dbReference type="SMART" id="SM00317">
    <property type="entry name" value="SET"/>
    <property type="match status" value="1"/>
</dbReference>
<accession>E3N7R3</accession>
<dbReference type="InterPro" id="IPR001214">
    <property type="entry name" value="SET_dom"/>
</dbReference>
<dbReference type="Pfam" id="PF00856">
    <property type="entry name" value="SET"/>
    <property type="match status" value="1"/>
</dbReference>
<evidence type="ECO:0000256" key="1">
    <source>
        <dbReference type="ARBA" id="ARBA00022603"/>
    </source>
</evidence>
<feature type="compositionally biased region" description="Basic and acidic residues" evidence="7">
    <location>
        <begin position="46"/>
        <end position="57"/>
    </location>
</feature>
<feature type="compositionally biased region" description="Acidic residues" evidence="7">
    <location>
        <begin position="794"/>
        <end position="803"/>
    </location>
</feature>
<dbReference type="OMA" id="RSETWIT"/>
<feature type="compositionally biased region" description="Basic residues" evidence="7">
    <location>
        <begin position="34"/>
        <end position="45"/>
    </location>
</feature>
<dbReference type="PROSITE" id="PS51633">
    <property type="entry name" value="CXC"/>
    <property type="match status" value="1"/>
</dbReference>
<dbReference type="OrthoDB" id="6141102at2759"/>
<keyword evidence="1" id="KW-0489">Methyltransferase</keyword>
<feature type="region of interest" description="Disordered" evidence="7">
    <location>
        <begin position="738"/>
        <end position="803"/>
    </location>
</feature>
<protein>
    <submittedName>
        <fullName evidence="10">Uncharacterized protein</fullName>
    </submittedName>
</protein>
<feature type="domain" description="SET" evidence="8">
    <location>
        <begin position="571"/>
        <end position="689"/>
    </location>
</feature>
<dbReference type="Gene3D" id="2.170.270.10">
    <property type="entry name" value="SET domain"/>
    <property type="match status" value="1"/>
</dbReference>
<reference evidence="10" key="1">
    <citation type="submission" date="2007-07" db="EMBL/GenBank/DDBJ databases">
        <title>PCAP assembly of the Caenorhabditis remanei genome.</title>
        <authorList>
            <consortium name="The Caenorhabditis remanei Sequencing Consortium"/>
            <person name="Wilson R.K."/>
        </authorList>
    </citation>
    <scope>NUCLEOTIDE SEQUENCE [LARGE SCALE GENOMIC DNA]</scope>
    <source>
        <strain evidence="10">PB4641</strain>
    </source>
</reference>
<feature type="region of interest" description="Disordered" evidence="7">
    <location>
        <begin position="294"/>
        <end position="321"/>
    </location>
</feature>
<evidence type="ECO:0000259" key="9">
    <source>
        <dbReference type="PROSITE" id="PS51633"/>
    </source>
</evidence>
<dbReference type="GO" id="GO:0035098">
    <property type="term" value="C:ESC/E(Z) complex"/>
    <property type="evidence" value="ECO:0007669"/>
    <property type="project" value="TreeGrafter"/>
</dbReference>
<dbReference type="InterPro" id="IPR045318">
    <property type="entry name" value="EZH1/2-like"/>
</dbReference>
<dbReference type="eggNOG" id="KOG1079">
    <property type="taxonomic scope" value="Eukaryota"/>
</dbReference>
<dbReference type="InterPro" id="IPR046341">
    <property type="entry name" value="SET_dom_sf"/>
</dbReference>
<evidence type="ECO:0000313" key="10">
    <source>
        <dbReference type="EMBL" id="EFO89114.1"/>
    </source>
</evidence>
<proteinExistence type="predicted"/>
<keyword evidence="5" id="KW-0804">Transcription</keyword>
<keyword evidence="2" id="KW-0808">Transferase</keyword>
<evidence type="ECO:0000256" key="5">
    <source>
        <dbReference type="ARBA" id="ARBA00023163"/>
    </source>
</evidence>
<keyword evidence="4" id="KW-0805">Transcription regulation</keyword>
<evidence type="ECO:0000313" key="11">
    <source>
        <dbReference type="Proteomes" id="UP000008281"/>
    </source>
</evidence>
<feature type="compositionally biased region" description="Basic and acidic residues" evidence="7">
    <location>
        <begin position="294"/>
        <end position="304"/>
    </location>
</feature>
<dbReference type="GO" id="GO:0003682">
    <property type="term" value="F:chromatin binding"/>
    <property type="evidence" value="ECO:0007669"/>
    <property type="project" value="TreeGrafter"/>
</dbReference>
<organism evidence="11">
    <name type="scientific">Caenorhabditis remanei</name>
    <name type="common">Caenorhabditis vulgaris</name>
    <dbReference type="NCBI Taxonomy" id="31234"/>
    <lineage>
        <taxon>Eukaryota</taxon>
        <taxon>Metazoa</taxon>
        <taxon>Ecdysozoa</taxon>
        <taxon>Nematoda</taxon>
        <taxon>Chromadorea</taxon>
        <taxon>Rhabditida</taxon>
        <taxon>Rhabditina</taxon>
        <taxon>Rhabditomorpha</taxon>
        <taxon>Rhabditoidea</taxon>
        <taxon>Rhabditidae</taxon>
        <taxon>Peloderinae</taxon>
        <taxon>Caenorhabditis</taxon>
    </lineage>
</organism>
<evidence type="ECO:0000256" key="2">
    <source>
        <dbReference type="ARBA" id="ARBA00022679"/>
    </source>
</evidence>
<dbReference type="Proteomes" id="UP000008281">
    <property type="component" value="Unassembled WGS sequence"/>
</dbReference>
<gene>
    <name evidence="10" type="ORF">CRE_14930</name>
</gene>
<dbReference type="GO" id="GO:0032259">
    <property type="term" value="P:methylation"/>
    <property type="evidence" value="ECO:0007669"/>
    <property type="project" value="UniProtKB-KW"/>
</dbReference>
<dbReference type="PROSITE" id="PS50280">
    <property type="entry name" value="SET"/>
    <property type="match status" value="1"/>
</dbReference>
<evidence type="ECO:0000256" key="3">
    <source>
        <dbReference type="ARBA" id="ARBA00022691"/>
    </source>
</evidence>
<evidence type="ECO:0000259" key="8">
    <source>
        <dbReference type="PROSITE" id="PS50280"/>
    </source>
</evidence>
<feature type="compositionally biased region" description="Low complexity" evidence="7">
    <location>
        <begin position="760"/>
        <end position="771"/>
    </location>
</feature>
<feature type="domain" description="CXC" evidence="9">
    <location>
        <begin position="459"/>
        <end position="565"/>
    </location>
</feature>
<feature type="region of interest" description="Disordered" evidence="7">
    <location>
        <begin position="1"/>
        <end position="76"/>
    </location>
</feature>
<name>E3N7R3_CAERE</name>
<dbReference type="STRING" id="31234.E3N7R3"/>
<sequence length="803" mass="92474">MSKNEPRRSSRVIHPPDRLSSDYSTTQNTEKPKTGRKKKADKRRLSKSEVEKPEITKKTKRTRGGPTPEWYDRKVKTTREFAPNFGNSVSDEQEIKEEMEKIKEVMDEILKEKEEILREESQDIADAIGEPKVHIPLNQSTEPKTEIKGKDGRAAFPLIGLPKRKKMIYQKVTQRKMDFFEPITKVVAGHDEKQLSHVPVIHEHTDDMAVCSQIYKIYQNGIHGYVPDASEMSPQLLFQLFKKLLPTITNPDLFYYAMHRSYPNFGSQDDMSERFPKLVRKFVRDKQEIKNLLELEPWKPKKEESEGDDDEEDEDDGTMDSDFTGNHVIKLIEIYNGTDRCSEDCYKMLEGARLNEKLGKFLTEDNYVEVYIMKSCKAEEAQFINEMMRKNKKRRKISNFCETSRKFPEISCAEWFGRVMRVCRQPVDGIFQDEIMHDFKTRDGRFRKQMIAEETARKRRKAEEDDSEGPLDDVDSCTIAPITPCDHFGPCGPEFDYCSCKGICSIDCKCNINCKRKFPGCRCTKMCLKGSCPCRKSGWECNVKTCKSCVDLDTDDLIPCCKNTDITRNQGKLVLVKTSEIPNAGNGAFMGEDVAKDEYIGEYVGERISEEETERRGKFYELSTSYLFSLPGLNGSIDATRAGNQLRFVNHSKTPNCRIEYRMVDNEVRIGFFTNVAIRTGKELTFDYRYDNGHAQRFFNLKPVDRVPKFACYERELNNKVKYKKFNVEKLVKQIEEESKKEQTVTRSGRLSKNRRYDSDVSTSSSHLSFDPTQPSTSAAAAAAAAAQHPIILSDDEEEDDDM</sequence>
<dbReference type="InterPro" id="IPR026489">
    <property type="entry name" value="CXC_dom"/>
</dbReference>
<dbReference type="SUPFAM" id="SSF82199">
    <property type="entry name" value="SET domain"/>
    <property type="match status" value="1"/>
</dbReference>
<dbReference type="HOGENOM" id="CLU_017329_0_0_1"/>
<dbReference type="PANTHER" id="PTHR45747:SF4">
    <property type="entry name" value="HISTONE-LYSINE N-METHYLTRANSFERASE E(Z)"/>
    <property type="match status" value="1"/>
</dbReference>
<dbReference type="InParanoid" id="E3N7R3"/>
<keyword evidence="6" id="KW-0175">Coiled coil</keyword>
<dbReference type="PANTHER" id="PTHR45747">
    <property type="entry name" value="HISTONE-LYSINE N-METHYLTRANSFERASE E(Z)"/>
    <property type="match status" value="1"/>
</dbReference>
<evidence type="ECO:0000256" key="7">
    <source>
        <dbReference type="SAM" id="MobiDB-lite"/>
    </source>
</evidence>
<dbReference type="GO" id="GO:0031507">
    <property type="term" value="P:heterochromatin formation"/>
    <property type="evidence" value="ECO:0007669"/>
    <property type="project" value="TreeGrafter"/>
</dbReference>
<evidence type="ECO:0000256" key="6">
    <source>
        <dbReference type="SAM" id="Coils"/>
    </source>
</evidence>
<feature type="coiled-coil region" evidence="6">
    <location>
        <begin position="92"/>
        <end position="130"/>
    </location>
</feature>
<feature type="compositionally biased region" description="Basic and acidic residues" evidence="7">
    <location>
        <begin position="1"/>
        <end position="20"/>
    </location>
</feature>
<evidence type="ECO:0000256" key="4">
    <source>
        <dbReference type="ARBA" id="ARBA00023015"/>
    </source>
</evidence>
<keyword evidence="11" id="KW-1185">Reference proteome</keyword>